<evidence type="ECO:0000256" key="1">
    <source>
        <dbReference type="SAM" id="MobiDB-lite"/>
    </source>
</evidence>
<dbReference type="Ensembl" id="ENSSSUT00005003512.1">
    <property type="protein sequence ID" value="ENSSSUP00005003022.1"/>
    <property type="gene ID" value="ENSSSUG00005001829.1"/>
</dbReference>
<gene>
    <name evidence="2" type="primary">IFT88</name>
</gene>
<proteinExistence type="predicted"/>
<protein>
    <submittedName>
        <fullName evidence="2">Intraflagellar transport 88</fullName>
    </submittedName>
</protein>
<reference evidence="2" key="3">
    <citation type="submission" date="2025-09" db="UniProtKB">
        <authorList>
            <consortium name="Ensembl"/>
        </authorList>
    </citation>
    <scope>IDENTIFICATION</scope>
</reference>
<name>A0A673SQD0_SURSU</name>
<feature type="region of interest" description="Disordered" evidence="1">
    <location>
        <begin position="1"/>
        <end position="22"/>
    </location>
</feature>
<reference evidence="2" key="2">
    <citation type="submission" date="2025-08" db="UniProtKB">
        <authorList>
            <consortium name="Ensembl"/>
        </authorList>
    </citation>
    <scope>IDENTIFICATION</scope>
</reference>
<accession>A0A673SQD0</accession>
<keyword evidence="3" id="KW-1185">Reference proteome</keyword>
<organism evidence="2 3">
    <name type="scientific">Suricata suricatta</name>
    <name type="common">Meerkat</name>
    <dbReference type="NCBI Taxonomy" id="37032"/>
    <lineage>
        <taxon>Eukaryota</taxon>
        <taxon>Metazoa</taxon>
        <taxon>Chordata</taxon>
        <taxon>Craniata</taxon>
        <taxon>Vertebrata</taxon>
        <taxon>Euteleostomi</taxon>
        <taxon>Mammalia</taxon>
        <taxon>Eutheria</taxon>
        <taxon>Laurasiatheria</taxon>
        <taxon>Carnivora</taxon>
        <taxon>Feliformia</taxon>
        <taxon>Herpestidae</taxon>
        <taxon>Suricata</taxon>
    </lineage>
</organism>
<dbReference type="Proteomes" id="UP000472268">
    <property type="component" value="Chromosome 4"/>
</dbReference>
<sequence length="182" mass="19660">RWGDGSPSPIPSPTQVVPTSSLPVRAGCVRPRPLPPPSAPFRPLLPRLSRVPPHLLRPGAEDCGSRFLGFRAWQRLGAALRPTRALSRFSRKPRRACQTRGCPAPPHREELENDTAFQQAVRTSHGRRPPITAKIPSTAVTRPIATGYGSKTSLASSMGRPMTGAIQVSLSCGCLFWASLVT</sequence>
<feature type="compositionally biased region" description="Polar residues" evidence="1">
    <location>
        <begin position="13"/>
        <end position="22"/>
    </location>
</feature>
<dbReference type="AlphaFoldDB" id="A0A673SQD0"/>
<evidence type="ECO:0000313" key="2">
    <source>
        <dbReference type="Ensembl" id="ENSSSUP00005003022.1"/>
    </source>
</evidence>
<reference evidence="2 3" key="1">
    <citation type="submission" date="2019-05" db="EMBL/GenBank/DDBJ databases">
        <title>A Chromosome-scale Meerkat (S. suricatta) Genome Assembly.</title>
        <authorList>
            <person name="Dudchenko O."/>
            <person name="Lieberman Aiden E."/>
            <person name="Tung J."/>
            <person name="Barreiro L.B."/>
            <person name="Clutton-Brock T.H."/>
        </authorList>
    </citation>
    <scope>NUCLEOTIDE SEQUENCE [LARGE SCALE GENOMIC DNA]</scope>
</reference>
<evidence type="ECO:0000313" key="3">
    <source>
        <dbReference type="Proteomes" id="UP000472268"/>
    </source>
</evidence>